<dbReference type="GO" id="GO:0004853">
    <property type="term" value="F:uroporphyrinogen decarboxylase activity"/>
    <property type="evidence" value="ECO:0007669"/>
    <property type="project" value="InterPro"/>
</dbReference>
<dbReference type="AlphaFoldDB" id="A0A0G3EH70"/>
<dbReference type="SUPFAM" id="SSF51726">
    <property type="entry name" value="UROD/MetE-like"/>
    <property type="match status" value="1"/>
</dbReference>
<dbReference type="PANTHER" id="PTHR47099">
    <property type="entry name" value="METHYLCOBAMIDE:COM METHYLTRANSFERASE MTBA"/>
    <property type="match status" value="1"/>
</dbReference>
<proteinExistence type="predicted"/>
<dbReference type="GO" id="GO:0006779">
    <property type="term" value="P:porphyrin-containing compound biosynthetic process"/>
    <property type="evidence" value="ECO:0007669"/>
    <property type="project" value="InterPro"/>
</dbReference>
<dbReference type="Pfam" id="PF01208">
    <property type="entry name" value="URO-D"/>
    <property type="match status" value="1"/>
</dbReference>
<accession>A0A0G3EH70</accession>
<evidence type="ECO:0000313" key="3">
    <source>
        <dbReference type="Proteomes" id="UP000035268"/>
    </source>
</evidence>
<feature type="domain" description="Uroporphyrinogen decarboxylase (URO-D)" evidence="1">
    <location>
        <begin position="184"/>
        <end position="364"/>
    </location>
</feature>
<keyword evidence="2" id="KW-0489">Methyltransferase</keyword>
<dbReference type="GO" id="GO:0032259">
    <property type="term" value="P:methylation"/>
    <property type="evidence" value="ECO:0007669"/>
    <property type="project" value="UniProtKB-KW"/>
</dbReference>
<dbReference type="STRING" id="1307763.L21SP4_00897"/>
<dbReference type="GO" id="GO:0008168">
    <property type="term" value="F:methyltransferase activity"/>
    <property type="evidence" value="ECO:0007669"/>
    <property type="project" value="UniProtKB-KW"/>
</dbReference>
<keyword evidence="3" id="KW-1185">Reference proteome</keyword>
<dbReference type="InterPro" id="IPR000257">
    <property type="entry name" value="Uroporphyrinogen_deCOase"/>
</dbReference>
<dbReference type="Gene3D" id="3.20.20.210">
    <property type="match status" value="1"/>
</dbReference>
<evidence type="ECO:0000259" key="1">
    <source>
        <dbReference type="Pfam" id="PF01208"/>
    </source>
</evidence>
<dbReference type="EMBL" id="CP010904">
    <property type="protein sequence ID" value="AKJ64160.1"/>
    <property type="molecule type" value="Genomic_DNA"/>
</dbReference>
<gene>
    <name evidence="2" type="ORF">L21SP4_00897</name>
</gene>
<dbReference type="OrthoDB" id="8452307at2"/>
<dbReference type="PANTHER" id="PTHR47099:SF1">
    <property type="entry name" value="METHYLCOBAMIDE:COM METHYLTRANSFERASE MTBA"/>
    <property type="match status" value="1"/>
</dbReference>
<evidence type="ECO:0000313" key="2">
    <source>
        <dbReference type="EMBL" id="AKJ64160.1"/>
    </source>
</evidence>
<dbReference type="Proteomes" id="UP000035268">
    <property type="component" value="Chromosome"/>
</dbReference>
<dbReference type="KEGG" id="vbl:L21SP4_00897"/>
<dbReference type="InterPro" id="IPR038071">
    <property type="entry name" value="UROD/MetE-like_sf"/>
</dbReference>
<organism evidence="2 3">
    <name type="scientific">Kiritimatiella glycovorans</name>
    <dbReference type="NCBI Taxonomy" id="1307763"/>
    <lineage>
        <taxon>Bacteria</taxon>
        <taxon>Pseudomonadati</taxon>
        <taxon>Kiritimatiellota</taxon>
        <taxon>Kiritimatiellia</taxon>
        <taxon>Kiritimatiellales</taxon>
        <taxon>Kiritimatiellaceae</taxon>
        <taxon>Kiritimatiella</taxon>
    </lineage>
</organism>
<keyword evidence="2" id="KW-0808">Transferase</keyword>
<dbReference type="InterPro" id="IPR052024">
    <property type="entry name" value="Methanogen_methyltrans"/>
</dbReference>
<protein>
    <submittedName>
        <fullName evidence="2">Methylcobalamin methyltransferase</fullName>
    </submittedName>
</protein>
<reference evidence="3" key="1">
    <citation type="submission" date="2015-02" db="EMBL/GenBank/DDBJ databases">
        <title>Description and complete genome sequence of the first cultured representative of the subdivision 5 of the Verrucomicrobia phylum.</title>
        <authorList>
            <person name="Spring S."/>
            <person name="Bunk B."/>
            <person name="Sproer C."/>
            <person name="Klenk H.-P."/>
        </authorList>
    </citation>
    <scope>NUCLEOTIDE SEQUENCE [LARGE SCALE GENOMIC DNA]</scope>
    <source>
        <strain evidence="3">L21-Fru-AB</strain>
    </source>
</reference>
<dbReference type="RefSeq" id="WP_052881519.1">
    <property type="nucleotide sequence ID" value="NZ_CP010904.1"/>
</dbReference>
<name>A0A0G3EH70_9BACT</name>
<reference evidence="2 3" key="2">
    <citation type="journal article" date="2016" name="ISME J.">
        <title>Characterization of the first cultured representative of Verrucomicrobia subdivision 5 indicates the proposal of a novel phylum.</title>
        <authorList>
            <person name="Spring S."/>
            <person name="Bunk B."/>
            <person name="Sproer C."/>
            <person name="Schumann P."/>
            <person name="Rohde M."/>
            <person name="Tindall B.J."/>
            <person name="Klenk H.P."/>
        </authorList>
    </citation>
    <scope>NUCLEOTIDE SEQUENCE [LARGE SCALE GENOMIC DNA]</scope>
    <source>
        <strain evidence="2 3">L21-Fru-AB</strain>
    </source>
</reference>
<sequence length="368" mass="42084">MTSRERLIAALRNEIPDHVPAAPDMWEMIPMRLMNGRPSWEMLLFNDPPVWKGRADAATHFGVDGFFGLHIPAETNTREVIVHQEEQKMITRFLTETDDGRAWSPTATVYHRNEPSAHLVELSILGIPEEPESWTEVRRNYEKFDREYFEDAREYVGETGLVAPMVCLPCLSSRQDEIYRYYDDPAAVREEKRREGEAMLERARELLSWEPDALMLGNSGMMLFNPEPVFRDLVLEWMKKVTAMAKEKNIPTHIHCCGKELDLVRIGAEETDLDSIEPLEIPPMGDCVLKEVKERYGDRLALKGNLHTTEIMLRATREQVADACKQAIDDAAEGGGFILSTGDQTPRDAPDENIRVMQEVAETYGKYE</sequence>